<comment type="caution">
    <text evidence="5">The sequence shown here is derived from an EMBL/GenBank/DDBJ whole genome shotgun (WGS) entry which is preliminary data.</text>
</comment>
<dbReference type="Pfam" id="PF02470">
    <property type="entry name" value="MlaD"/>
    <property type="match status" value="1"/>
</dbReference>
<feature type="domain" description="Mammalian cell entry C-terminal" evidence="4">
    <location>
        <begin position="143"/>
        <end position="363"/>
    </location>
</feature>
<evidence type="ECO:0000256" key="1">
    <source>
        <dbReference type="SAM" id="MobiDB-lite"/>
    </source>
</evidence>
<dbReference type="InterPro" id="IPR052336">
    <property type="entry name" value="MlaD_Phospholipid_Transporter"/>
</dbReference>
<keyword evidence="2" id="KW-1133">Transmembrane helix</keyword>
<feature type="transmembrane region" description="Helical" evidence="2">
    <location>
        <begin position="32"/>
        <end position="52"/>
    </location>
</feature>
<dbReference type="InterPro" id="IPR005693">
    <property type="entry name" value="Mce"/>
</dbReference>
<gene>
    <name evidence="5" type="ORF">Rhow_004278</name>
</gene>
<sequence>MAHTDAVSAATTDGDREGGRMNDTASVVGRRVLGLVFFLVLVLFLAASFALFDKTFTTVVEIDLVTDSTGSALAPDADVKVRGLIVGEVRSATSEEGEVTLALAIQPDKAPLIPSNATARLLPKTLFGERYVSLIVPEGDTAPPIQAGDTLRQDKSGNAVEVGEVLDGLLPLLQAIPPQDLANTLGALSQGLSGRGAELGLTLDRLEKIFGGLNTELPAIQEDLRGLADFSQTYSEAAPDLVHALDNLRTTGNTVVEKQNEIATLLATVTGTSASTADLLQANSRSIVTIASDSREALQLLGRYSPSFGCTLAAFVRAAPIALELLALDDPYPGGRGTVQFVNPKGRYLPNQDEPRLLDNRGPACYDDVTAPGGRFPQYPGGSFNDGAYQVPTRNPGPSDIGYFPAPAGVPDQVPGYGAQVTPASYPGSKMEQDTLDVVYGEAGGMAPEDVPSWTTHIGAPTLRGAEVTFE</sequence>
<dbReference type="InterPro" id="IPR024516">
    <property type="entry name" value="Mce_C"/>
</dbReference>
<keyword evidence="6" id="KW-1185">Reference proteome</keyword>
<evidence type="ECO:0000313" key="6">
    <source>
        <dbReference type="Proteomes" id="UP000287519"/>
    </source>
</evidence>
<dbReference type="PANTHER" id="PTHR33371:SF19">
    <property type="entry name" value="MCE-FAMILY PROTEIN MCE4A"/>
    <property type="match status" value="1"/>
</dbReference>
<dbReference type="NCBIfam" id="TIGR00996">
    <property type="entry name" value="Mtu_fam_mce"/>
    <property type="match status" value="1"/>
</dbReference>
<dbReference type="Proteomes" id="UP000287519">
    <property type="component" value="Unassembled WGS sequence"/>
</dbReference>
<evidence type="ECO:0000259" key="4">
    <source>
        <dbReference type="Pfam" id="PF11887"/>
    </source>
</evidence>
<name>A0A402CAH6_RHOWR</name>
<accession>A0A402CAH6</accession>
<evidence type="ECO:0000313" key="5">
    <source>
        <dbReference type="EMBL" id="GCE40635.1"/>
    </source>
</evidence>
<dbReference type="AlphaFoldDB" id="A0A402CAH6"/>
<keyword evidence="2" id="KW-0472">Membrane</keyword>
<proteinExistence type="predicted"/>
<evidence type="ECO:0000256" key="2">
    <source>
        <dbReference type="SAM" id="Phobius"/>
    </source>
</evidence>
<dbReference type="PANTHER" id="PTHR33371">
    <property type="entry name" value="INTERMEMBRANE PHOSPHOLIPID TRANSPORT SYSTEM BINDING PROTEIN MLAD-RELATED"/>
    <property type="match status" value="1"/>
</dbReference>
<evidence type="ECO:0000259" key="3">
    <source>
        <dbReference type="Pfam" id="PF02470"/>
    </source>
</evidence>
<reference evidence="5 6" key="1">
    <citation type="submission" date="2018-11" db="EMBL/GenBank/DDBJ databases">
        <title>Microbial catabolism of amino acid.</title>
        <authorList>
            <person name="Hibi M."/>
            <person name="Ogawa J."/>
        </authorList>
    </citation>
    <scope>NUCLEOTIDE SEQUENCE [LARGE SCALE GENOMIC DNA]</scope>
    <source>
        <strain evidence="5 6">C31-06</strain>
    </source>
</reference>
<feature type="region of interest" description="Disordered" evidence="1">
    <location>
        <begin position="1"/>
        <end position="21"/>
    </location>
</feature>
<feature type="domain" description="Mce/MlaD" evidence="3">
    <location>
        <begin position="61"/>
        <end position="135"/>
    </location>
</feature>
<dbReference type="InterPro" id="IPR003399">
    <property type="entry name" value="Mce/MlaD"/>
</dbReference>
<dbReference type="GO" id="GO:0051701">
    <property type="term" value="P:biological process involved in interaction with host"/>
    <property type="evidence" value="ECO:0007669"/>
    <property type="project" value="TreeGrafter"/>
</dbReference>
<protein>
    <submittedName>
        <fullName evidence="5">MCE-family protein Mce1A</fullName>
    </submittedName>
</protein>
<keyword evidence="2" id="KW-0812">Transmembrane</keyword>
<organism evidence="5 6">
    <name type="scientific">Rhodococcus wratislaviensis</name>
    <name type="common">Tsukamurella wratislaviensis</name>
    <dbReference type="NCBI Taxonomy" id="44752"/>
    <lineage>
        <taxon>Bacteria</taxon>
        <taxon>Bacillati</taxon>
        <taxon>Actinomycetota</taxon>
        <taxon>Actinomycetes</taxon>
        <taxon>Mycobacteriales</taxon>
        <taxon>Nocardiaceae</taxon>
        <taxon>Rhodococcus</taxon>
    </lineage>
</organism>
<dbReference type="Pfam" id="PF11887">
    <property type="entry name" value="Mce4_CUP1"/>
    <property type="match status" value="1"/>
</dbReference>
<dbReference type="EMBL" id="BHYM01000037">
    <property type="protein sequence ID" value="GCE40635.1"/>
    <property type="molecule type" value="Genomic_DNA"/>
</dbReference>
<dbReference type="GO" id="GO:0005576">
    <property type="term" value="C:extracellular region"/>
    <property type="evidence" value="ECO:0007669"/>
    <property type="project" value="TreeGrafter"/>
</dbReference>